<gene>
    <name evidence="2" type="ORF">PVAP13_9KG571701</name>
</gene>
<sequence length="117" mass="13381">MGKKEGLMPFSCNSCTCHGFFDKEFIDKHDATHFKEGVRAREVQKKDSDMKKKKEADNKRAEERKKREAKKQAKTQKKKPSKTKHESKPPVAPKGKQPPPPKKNGTHVKQPMGKGRK</sequence>
<feature type="compositionally biased region" description="Pro residues" evidence="1">
    <location>
        <begin position="90"/>
        <end position="102"/>
    </location>
</feature>
<name>A0A8T0NZZ6_PANVG</name>
<comment type="caution">
    <text evidence="2">The sequence shown here is derived from an EMBL/GenBank/DDBJ whole genome shotgun (WGS) entry which is preliminary data.</text>
</comment>
<reference evidence="2" key="1">
    <citation type="submission" date="2020-05" db="EMBL/GenBank/DDBJ databases">
        <title>WGS assembly of Panicum virgatum.</title>
        <authorList>
            <person name="Lovell J.T."/>
            <person name="Jenkins J."/>
            <person name="Shu S."/>
            <person name="Juenger T.E."/>
            <person name="Schmutz J."/>
        </authorList>
    </citation>
    <scope>NUCLEOTIDE SEQUENCE</scope>
    <source>
        <strain evidence="2">AP13</strain>
    </source>
</reference>
<dbReference type="EMBL" id="CM029053">
    <property type="protein sequence ID" value="KAG2555010.1"/>
    <property type="molecule type" value="Genomic_DNA"/>
</dbReference>
<keyword evidence="3" id="KW-1185">Reference proteome</keyword>
<feature type="region of interest" description="Disordered" evidence="1">
    <location>
        <begin position="33"/>
        <end position="117"/>
    </location>
</feature>
<dbReference type="Proteomes" id="UP000823388">
    <property type="component" value="Chromosome 9K"/>
</dbReference>
<protein>
    <submittedName>
        <fullName evidence="2">Uncharacterized protein</fullName>
    </submittedName>
</protein>
<feature type="compositionally biased region" description="Basic residues" evidence="1">
    <location>
        <begin position="67"/>
        <end position="82"/>
    </location>
</feature>
<evidence type="ECO:0000313" key="2">
    <source>
        <dbReference type="EMBL" id="KAG2555010.1"/>
    </source>
</evidence>
<evidence type="ECO:0000313" key="3">
    <source>
        <dbReference type="Proteomes" id="UP000823388"/>
    </source>
</evidence>
<dbReference type="AlphaFoldDB" id="A0A8T0NZZ6"/>
<evidence type="ECO:0000256" key="1">
    <source>
        <dbReference type="SAM" id="MobiDB-lite"/>
    </source>
</evidence>
<accession>A0A8T0NZZ6</accession>
<feature type="compositionally biased region" description="Basic and acidic residues" evidence="1">
    <location>
        <begin position="33"/>
        <end position="66"/>
    </location>
</feature>
<organism evidence="2 3">
    <name type="scientific">Panicum virgatum</name>
    <name type="common">Blackwell switchgrass</name>
    <dbReference type="NCBI Taxonomy" id="38727"/>
    <lineage>
        <taxon>Eukaryota</taxon>
        <taxon>Viridiplantae</taxon>
        <taxon>Streptophyta</taxon>
        <taxon>Embryophyta</taxon>
        <taxon>Tracheophyta</taxon>
        <taxon>Spermatophyta</taxon>
        <taxon>Magnoliopsida</taxon>
        <taxon>Liliopsida</taxon>
        <taxon>Poales</taxon>
        <taxon>Poaceae</taxon>
        <taxon>PACMAD clade</taxon>
        <taxon>Panicoideae</taxon>
        <taxon>Panicodae</taxon>
        <taxon>Paniceae</taxon>
        <taxon>Panicinae</taxon>
        <taxon>Panicum</taxon>
        <taxon>Panicum sect. Hiantes</taxon>
    </lineage>
</organism>
<proteinExistence type="predicted"/>